<evidence type="ECO:0000256" key="4">
    <source>
        <dbReference type="ARBA" id="ARBA00023242"/>
    </source>
</evidence>
<feature type="region of interest" description="Disordered" evidence="5">
    <location>
        <begin position="219"/>
        <end position="267"/>
    </location>
</feature>
<name>A0A8J5SFN3_ZIZPA</name>
<dbReference type="AlphaFoldDB" id="A0A8J5SFN3"/>
<dbReference type="PANTHER" id="PTHR16223">
    <property type="entry name" value="TRANSCRIPTION FACTOR BHLH83-RELATED"/>
    <property type="match status" value="1"/>
</dbReference>
<gene>
    <name evidence="7" type="ORF">GUJ93_ZPchr0005g15584</name>
</gene>
<feature type="compositionally biased region" description="Gly residues" evidence="5">
    <location>
        <begin position="17"/>
        <end position="35"/>
    </location>
</feature>
<dbReference type="OrthoDB" id="1839773at2759"/>
<proteinExistence type="predicted"/>
<evidence type="ECO:0000259" key="6">
    <source>
        <dbReference type="PROSITE" id="PS50888"/>
    </source>
</evidence>
<evidence type="ECO:0000256" key="1">
    <source>
        <dbReference type="ARBA" id="ARBA00004123"/>
    </source>
</evidence>
<keyword evidence="3" id="KW-0804">Transcription</keyword>
<protein>
    <recommendedName>
        <fullName evidence="6">BHLH domain-containing protein</fullName>
    </recommendedName>
</protein>
<evidence type="ECO:0000256" key="5">
    <source>
        <dbReference type="SAM" id="MobiDB-lite"/>
    </source>
</evidence>
<reference evidence="7" key="2">
    <citation type="submission" date="2021-02" db="EMBL/GenBank/DDBJ databases">
        <authorList>
            <person name="Kimball J.A."/>
            <person name="Haas M.W."/>
            <person name="Macchietto M."/>
            <person name="Kono T."/>
            <person name="Duquette J."/>
            <person name="Shao M."/>
        </authorList>
    </citation>
    <scope>NUCLEOTIDE SEQUENCE</scope>
    <source>
        <tissue evidence="7">Fresh leaf tissue</tissue>
    </source>
</reference>
<feature type="domain" description="BHLH" evidence="6">
    <location>
        <begin position="258"/>
        <end position="307"/>
    </location>
</feature>
<comment type="caution">
    <text evidence="7">The sequence shown here is derived from an EMBL/GenBank/DDBJ whole genome shotgun (WGS) entry which is preliminary data.</text>
</comment>
<dbReference type="GO" id="GO:0046983">
    <property type="term" value="F:protein dimerization activity"/>
    <property type="evidence" value="ECO:0007669"/>
    <property type="project" value="InterPro"/>
</dbReference>
<sequence length="419" mass="43059">MNRGEFQSSLVQQMIWSGGGGGGAGAASGGGGGMMGSLRPPPSHEEQNGSPNMPSLSSPSAIFSQQFAHGSSALFPMNSAAASSLPSLHDEGGQENHLPESWSQLLLGGLAGDQERYSAAAVLLSKGLENWGDHAAAAASACMVGMKEEGSMAQAAGTAASAYSFYGNHLAGDQHEIQAAAAAAGGGAKSQLSLGQKLLMSSSPRSCITTSLGSNMLDFSNTAAPPELRNNHGHHNSDNSSECNSTATGSALKKARVQASSSAQSTLKVRKERLGDRITALHQIVSPFGKTDTASVLQETIGYIRFLLSQIEALSYPYLGDANGTAGPMQNGPVGERNPGLFPEYPGQLLNHNGNTTTTGAQQAAAQPAEHQQGGGEEEGKKDLRSRGLCLVPVSCTSHFGGDNAADYWAPAPLGGILR</sequence>
<dbReference type="PANTHER" id="PTHR16223:SF375">
    <property type="entry name" value="OS05G0228400 PROTEIN"/>
    <property type="match status" value="1"/>
</dbReference>
<dbReference type="InterPro" id="IPR045239">
    <property type="entry name" value="bHLH95_bHLH"/>
</dbReference>
<dbReference type="GO" id="GO:0005634">
    <property type="term" value="C:nucleus"/>
    <property type="evidence" value="ECO:0007669"/>
    <property type="project" value="UniProtKB-SubCell"/>
</dbReference>
<keyword evidence="4" id="KW-0539">Nucleus</keyword>
<evidence type="ECO:0000256" key="2">
    <source>
        <dbReference type="ARBA" id="ARBA00023015"/>
    </source>
</evidence>
<keyword evidence="2" id="KW-0805">Transcription regulation</keyword>
<evidence type="ECO:0000313" key="8">
    <source>
        <dbReference type="Proteomes" id="UP000729402"/>
    </source>
</evidence>
<dbReference type="Proteomes" id="UP000729402">
    <property type="component" value="Unassembled WGS sequence"/>
</dbReference>
<dbReference type="EMBL" id="JAAALK010000284">
    <property type="protein sequence ID" value="KAG8067542.1"/>
    <property type="molecule type" value="Genomic_DNA"/>
</dbReference>
<feature type="region of interest" description="Disordered" evidence="5">
    <location>
        <begin position="15"/>
        <end position="59"/>
    </location>
</feature>
<evidence type="ECO:0000256" key="3">
    <source>
        <dbReference type="ARBA" id="ARBA00023163"/>
    </source>
</evidence>
<keyword evidence="8" id="KW-1185">Reference proteome</keyword>
<reference evidence="7" key="1">
    <citation type="journal article" date="2021" name="bioRxiv">
        <title>Whole Genome Assembly and Annotation of Northern Wild Rice, Zizania palustris L., Supports a Whole Genome Duplication in the Zizania Genus.</title>
        <authorList>
            <person name="Haas M."/>
            <person name="Kono T."/>
            <person name="Macchietto M."/>
            <person name="Millas R."/>
            <person name="McGilp L."/>
            <person name="Shao M."/>
            <person name="Duquette J."/>
            <person name="Hirsch C.N."/>
            <person name="Kimball J."/>
        </authorList>
    </citation>
    <scope>NUCLEOTIDE SEQUENCE</scope>
    <source>
        <tissue evidence="7">Fresh leaf tissue</tissue>
    </source>
</reference>
<dbReference type="PROSITE" id="PS50888">
    <property type="entry name" value="BHLH"/>
    <property type="match status" value="1"/>
</dbReference>
<feature type="compositionally biased region" description="Polar residues" evidence="5">
    <location>
        <begin position="48"/>
        <end position="59"/>
    </location>
</feature>
<dbReference type="InterPro" id="IPR045843">
    <property type="entry name" value="IND-like"/>
</dbReference>
<feature type="region of interest" description="Disordered" evidence="5">
    <location>
        <begin position="349"/>
        <end position="384"/>
    </location>
</feature>
<feature type="compositionally biased region" description="Low complexity" evidence="5">
    <location>
        <begin position="356"/>
        <end position="372"/>
    </location>
</feature>
<comment type="subcellular location">
    <subcellularLocation>
        <location evidence="1">Nucleus</location>
    </subcellularLocation>
</comment>
<dbReference type="GO" id="GO:0000981">
    <property type="term" value="F:DNA-binding transcription factor activity, RNA polymerase II-specific"/>
    <property type="evidence" value="ECO:0007669"/>
    <property type="project" value="TreeGrafter"/>
</dbReference>
<dbReference type="CDD" id="cd11393">
    <property type="entry name" value="bHLH_AtbHLH_like"/>
    <property type="match status" value="1"/>
</dbReference>
<dbReference type="InterPro" id="IPR011598">
    <property type="entry name" value="bHLH_dom"/>
</dbReference>
<feature type="compositionally biased region" description="Polar residues" evidence="5">
    <location>
        <begin position="258"/>
        <end position="267"/>
    </location>
</feature>
<dbReference type="GO" id="GO:0000978">
    <property type="term" value="F:RNA polymerase II cis-regulatory region sequence-specific DNA binding"/>
    <property type="evidence" value="ECO:0007669"/>
    <property type="project" value="TreeGrafter"/>
</dbReference>
<organism evidence="7 8">
    <name type="scientific">Zizania palustris</name>
    <name type="common">Northern wild rice</name>
    <dbReference type="NCBI Taxonomy" id="103762"/>
    <lineage>
        <taxon>Eukaryota</taxon>
        <taxon>Viridiplantae</taxon>
        <taxon>Streptophyta</taxon>
        <taxon>Embryophyta</taxon>
        <taxon>Tracheophyta</taxon>
        <taxon>Spermatophyta</taxon>
        <taxon>Magnoliopsida</taxon>
        <taxon>Liliopsida</taxon>
        <taxon>Poales</taxon>
        <taxon>Poaceae</taxon>
        <taxon>BOP clade</taxon>
        <taxon>Oryzoideae</taxon>
        <taxon>Oryzeae</taxon>
        <taxon>Zizaniinae</taxon>
        <taxon>Zizania</taxon>
    </lineage>
</organism>
<evidence type="ECO:0000313" key="7">
    <source>
        <dbReference type="EMBL" id="KAG8067542.1"/>
    </source>
</evidence>
<accession>A0A8J5SFN3</accession>